<keyword evidence="1" id="KW-1133">Transmembrane helix</keyword>
<dbReference type="eggNOG" id="arCOG03270">
    <property type="taxonomic scope" value="Archaea"/>
</dbReference>
<feature type="transmembrane region" description="Helical" evidence="1">
    <location>
        <begin position="635"/>
        <end position="658"/>
    </location>
</feature>
<proteinExistence type="predicted"/>
<protein>
    <recommendedName>
        <fullName evidence="4">DUF11 domain-containing protein</fullName>
    </recommendedName>
</protein>
<dbReference type="GeneID" id="7988283"/>
<dbReference type="OrthoDB" id="86126at2157"/>
<keyword evidence="3" id="KW-1185">Reference proteome</keyword>
<dbReference type="STRING" id="593117.TGAM_1879"/>
<reference evidence="2 3" key="1">
    <citation type="journal article" date="2007" name="Genome Biol.">
        <title>Genome analysis and genome-wide proteomics of Thermococcus gammatolerans, the most radioresistant organism known amongst the Archaea.</title>
        <authorList>
            <person name="Zivanovic Y."/>
            <person name="Armengaud J."/>
            <person name="Lagorce A."/>
            <person name="Leplat C."/>
            <person name="Guerin P."/>
            <person name="Dutertre M."/>
            <person name="Anthouard V."/>
            <person name="Forterre P."/>
            <person name="Wincker P."/>
            <person name="Confalonieri F."/>
        </authorList>
    </citation>
    <scope>NUCLEOTIDE SEQUENCE [LARGE SCALE GENOMIC DNA]</scope>
    <source>
        <strain evidence="3">DSM 15229 / JCM 11827 / EJ3</strain>
    </source>
</reference>
<dbReference type="Pfam" id="PF05753">
    <property type="entry name" value="TRAP_beta"/>
    <property type="match status" value="1"/>
</dbReference>
<evidence type="ECO:0000313" key="2">
    <source>
        <dbReference type="EMBL" id="ACS34381.1"/>
    </source>
</evidence>
<evidence type="ECO:0000313" key="3">
    <source>
        <dbReference type="Proteomes" id="UP000001488"/>
    </source>
</evidence>
<gene>
    <name evidence="2" type="ordered locus">TGAM_1879</name>
</gene>
<dbReference type="Proteomes" id="UP000001488">
    <property type="component" value="Chromosome"/>
</dbReference>
<dbReference type="PATRIC" id="fig|593117.10.peg.1889"/>
<evidence type="ECO:0000256" key="1">
    <source>
        <dbReference type="SAM" id="Phobius"/>
    </source>
</evidence>
<name>C5A1W2_THEGJ</name>
<evidence type="ECO:0008006" key="4">
    <source>
        <dbReference type="Google" id="ProtNLM"/>
    </source>
</evidence>
<keyword evidence="1" id="KW-0472">Membrane</keyword>
<dbReference type="KEGG" id="tga:TGAM_1879"/>
<sequence>MGLKRVLPILLIFLLLPVYAPQVHAERSWSAEISPIVLGLGDSVRIANYTIQFYDVSTNWSLVTIRVSYPAGVQLLFLREGEVGYFPSRDSEVFAVALNSIDRENGLIVISVTSPLVRVRENLQMVPNETVVINKNVMIHLFASWQNGATVGVKLPPLMDFEVFNLTVGESKGFDYRLAPGLMYTDYLRVELQSASRDVAWLNVYLPKLDAENLTLQQIPAGNGSKPIETEPRIFVEAYKGYVLISRPVKVETPLGTAIVRLTTFSLSGGVNIPTTSSFLALVNFTAINGSVVSKRVNLPIGSGPVEVEGVPLMLSAYRADPEHGRVLLGVFAPPGSTVHKPPEPANVSVSISAVPTELMVGGEVAVYINVANNGSGEARNLAIAAPVPNGFELVGKETGWSIGDLEPYSKIPAIVYVLRPTSPGEFTISGVVATYYDENGNKVQVKSTPDIHVKVYGVPDLQVTILGSNSTFGGKWGNYVHAENMSPVLLLINVSAMGTDARFEYITDAELHISYPRGVVGPALIGLGNLSAGRNIEKAVQIRALETGRFPIRASLTYRDPLGGEHELDLGTVLVIDTVPPKVIVKERVIHVYPNENELPKFVNQTLKNSTNARALAEELSNVIKPYLPHETNYWKLATVVFLILALILGYLAYGYYREVQTFRRFLLRKRKSRPGGLPKKWKRDELEVLLRELRLELVRESLPSERKPPEE</sequence>
<dbReference type="AlphaFoldDB" id="C5A1W2"/>
<dbReference type="PANTHER" id="PTHR12861:SF3">
    <property type="entry name" value="TRANSLOCON-ASSOCIATED PROTEIN SUBUNIT BETA"/>
    <property type="match status" value="1"/>
</dbReference>
<organism evidence="2 3">
    <name type="scientific">Thermococcus gammatolerans (strain DSM 15229 / JCM 11827 / EJ3)</name>
    <dbReference type="NCBI Taxonomy" id="593117"/>
    <lineage>
        <taxon>Archaea</taxon>
        <taxon>Methanobacteriati</taxon>
        <taxon>Methanobacteriota</taxon>
        <taxon>Thermococci</taxon>
        <taxon>Thermococcales</taxon>
        <taxon>Thermococcaceae</taxon>
        <taxon>Thermococcus</taxon>
    </lineage>
</organism>
<dbReference type="PaxDb" id="593117-TGAM_1879"/>
<dbReference type="EMBL" id="CP001398">
    <property type="protein sequence ID" value="ACS34381.1"/>
    <property type="molecule type" value="Genomic_DNA"/>
</dbReference>
<dbReference type="HOGENOM" id="CLU_399907_0_0_2"/>
<dbReference type="RefSeq" id="WP_015859488.1">
    <property type="nucleotide sequence ID" value="NC_012804.1"/>
</dbReference>
<keyword evidence="1" id="KW-0812">Transmembrane</keyword>
<accession>C5A1W2</accession>
<dbReference type="PANTHER" id="PTHR12861">
    <property type="entry name" value="TRANSLOCON-ASSOCIATED PROTEIN, BETA SUBUNIT PRECURSOR TRAP-BETA SIGNAL SEQUENCE RECEPTOR BETA SUBUNIT"/>
    <property type="match status" value="1"/>
</dbReference>